<feature type="region of interest" description="Disordered" evidence="7">
    <location>
        <begin position="1"/>
        <end position="69"/>
    </location>
</feature>
<feature type="domain" description="Yip1" evidence="8">
    <location>
        <begin position="99"/>
        <end position="246"/>
    </location>
</feature>
<feature type="transmembrane region" description="Helical" evidence="6">
    <location>
        <begin position="194"/>
        <end position="211"/>
    </location>
</feature>
<comment type="subcellular location">
    <subcellularLocation>
        <location evidence="6">Golgi apparatus membrane</location>
        <topology evidence="6">Multi-pass membrane protein</topology>
    </subcellularLocation>
    <subcellularLocation>
        <location evidence="1">Membrane</location>
        <topology evidence="1">Multi-pass membrane protein</topology>
    </subcellularLocation>
</comment>
<dbReference type="Proteomes" id="UP001515480">
    <property type="component" value="Unassembled WGS sequence"/>
</dbReference>
<dbReference type="Pfam" id="PF04893">
    <property type="entry name" value="Yip1"/>
    <property type="match status" value="1"/>
</dbReference>
<dbReference type="GO" id="GO:0016192">
    <property type="term" value="P:vesicle-mediated transport"/>
    <property type="evidence" value="ECO:0007669"/>
    <property type="project" value="InterPro"/>
</dbReference>
<evidence type="ECO:0000256" key="6">
    <source>
        <dbReference type="RuleBase" id="RU361264"/>
    </source>
</evidence>
<evidence type="ECO:0000256" key="5">
    <source>
        <dbReference type="ARBA" id="ARBA00023136"/>
    </source>
</evidence>
<evidence type="ECO:0000256" key="2">
    <source>
        <dbReference type="ARBA" id="ARBA00010596"/>
    </source>
</evidence>
<feature type="transmembrane region" description="Helical" evidence="6">
    <location>
        <begin position="121"/>
        <end position="143"/>
    </location>
</feature>
<evidence type="ECO:0000259" key="8">
    <source>
        <dbReference type="Pfam" id="PF04893"/>
    </source>
</evidence>
<dbReference type="PANTHER" id="PTHR12822">
    <property type="entry name" value="PROTEIN YIPF"/>
    <property type="match status" value="1"/>
</dbReference>
<proteinExistence type="inferred from homology"/>
<dbReference type="GO" id="GO:0000139">
    <property type="term" value="C:Golgi membrane"/>
    <property type="evidence" value="ECO:0007669"/>
    <property type="project" value="UniProtKB-SubCell"/>
</dbReference>
<evidence type="ECO:0000256" key="7">
    <source>
        <dbReference type="SAM" id="MobiDB-lite"/>
    </source>
</evidence>
<evidence type="ECO:0000256" key="3">
    <source>
        <dbReference type="ARBA" id="ARBA00022692"/>
    </source>
</evidence>
<protein>
    <recommendedName>
        <fullName evidence="6">Protein YIPF</fullName>
    </recommendedName>
</protein>
<comment type="caution">
    <text evidence="9">The sequence shown here is derived from an EMBL/GenBank/DDBJ whole genome shotgun (WGS) entry which is preliminary data.</text>
</comment>
<dbReference type="PANTHER" id="PTHR12822:SF2">
    <property type="entry name" value="PROTEIN YIPF"/>
    <property type="match status" value="1"/>
</dbReference>
<evidence type="ECO:0000256" key="4">
    <source>
        <dbReference type="ARBA" id="ARBA00022989"/>
    </source>
</evidence>
<feature type="transmembrane region" description="Helical" evidence="6">
    <location>
        <begin position="218"/>
        <end position="236"/>
    </location>
</feature>
<reference evidence="9 10" key="1">
    <citation type="journal article" date="2024" name="Science">
        <title>Giant polyketide synthase enzymes in the biosynthesis of giant marine polyether toxins.</title>
        <authorList>
            <person name="Fallon T.R."/>
            <person name="Shende V.V."/>
            <person name="Wierzbicki I.H."/>
            <person name="Pendleton A.L."/>
            <person name="Watervoot N.F."/>
            <person name="Auber R.P."/>
            <person name="Gonzalez D.J."/>
            <person name="Wisecaver J.H."/>
            <person name="Moore B.S."/>
        </authorList>
    </citation>
    <scope>NUCLEOTIDE SEQUENCE [LARGE SCALE GENOMIC DNA]</scope>
    <source>
        <strain evidence="9 10">12B1</strain>
    </source>
</reference>
<dbReference type="AlphaFoldDB" id="A0AB34ILD4"/>
<keyword evidence="4 6" id="KW-1133">Transmembrane helix</keyword>
<dbReference type="InterPro" id="IPR006977">
    <property type="entry name" value="Yip1_dom"/>
</dbReference>
<evidence type="ECO:0000256" key="1">
    <source>
        <dbReference type="ARBA" id="ARBA00004141"/>
    </source>
</evidence>
<accession>A0AB34ILD4</accession>
<name>A0AB34ILD4_PRYPA</name>
<keyword evidence="10" id="KW-1185">Reference proteome</keyword>
<dbReference type="InterPro" id="IPR039765">
    <property type="entry name" value="Yip5/YIPF1/YIPF2"/>
</dbReference>
<comment type="similarity">
    <text evidence="2 6">Belongs to the YIP1 family.</text>
</comment>
<feature type="compositionally biased region" description="Polar residues" evidence="7">
    <location>
        <begin position="45"/>
        <end position="54"/>
    </location>
</feature>
<dbReference type="GO" id="GO:0031267">
    <property type="term" value="F:small GTPase binding"/>
    <property type="evidence" value="ECO:0007669"/>
    <property type="project" value="InterPro"/>
</dbReference>
<gene>
    <name evidence="9" type="ORF">AB1Y20_012425</name>
</gene>
<feature type="compositionally biased region" description="Polar residues" evidence="7">
    <location>
        <begin position="16"/>
        <end position="38"/>
    </location>
</feature>
<organism evidence="9 10">
    <name type="scientific">Prymnesium parvum</name>
    <name type="common">Toxic golden alga</name>
    <dbReference type="NCBI Taxonomy" id="97485"/>
    <lineage>
        <taxon>Eukaryota</taxon>
        <taxon>Haptista</taxon>
        <taxon>Haptophyta</taxon>
        <taxon>Prymnesiophyceae</taxon>
        <taxon>Prymnesiales</taxon>
        <taxon>Prymnesiaceae</taxon>
        <taxon>Prymnesium</taxon>
    </lineage>
</organism>
<evidence type="ECO:0000313" key="10">
    <source>
        <dbReference type="Proteomes" id="UP001515480"/>
    </source>
</evidence>
<feature type="transmembrane region" description="Helical" evidence="6">
    <location>
        <begin position="164"/>
        <end position="182"/>
    </location>
</feature>
<keyword evidence="3 6" id="KW-0812">Transmembrane</keyword>
<keyword evidence="5 6" id="KW-0472">Membrane</keyword>
<evidence type="ECO:0000313" key="9">
    <source>
        <dbReference type="EMBL" id="KAL1499738.1"/>
    </source>
</evidence>
<feature type="transmembrane region" description="Helical" evidence="6">
    <location>
        <begin position="256"/>
        <end position="277"/>
    </location>
</feature>
<dbReference type="EMBL" id="JBGBPQ010000024">
    <property type="protein sequence ID" value="KAL1499738.1"/>
    <property type="molecule type" value="Genomic_DNA"/>
</dbReference>
<feature type="compositionally biased region" description="Basic and acidic residues" evidence="7">
    <location>
        <begin position="1"/>
        <end position="15"/>
    </location>
</feature>
<sequence length="281" mass="31186">MSDSDKLLLDSHETELNPQTLSFQDFSSRTSSATTSMDTGKVGSSIGSSHSLPQSAVPPPDLEEAQRPSGSSSFWSIKYYQPLFDVDTLQVLNRIKGALLPRPKGAFFELVSASPDLYGPFWISTTLIFAMAITGNLASYFAFQGPSSQWKYNFNQLTLAGTVIYSYVTILPLVFWMALRYYDASKKLVDVLCIYGYTLSVFVPISVFCVLPSNLLRWLLLILSGLISGIFLLSNFHAHLADCFPYGEGDAKKKTYLILGSMLAFHVGLLIIFKAYFFSYA</sequence>